<sequence length="539" mass="58877">MAAASGSWKQLPSPTPAIGLQLLAPRITPAPSCCEPSEVVVELATTLLIRDYARFFDTPIADFQPVYSALPDGSLTTLPFMNDLAGSYVNLLATSMLAIIFLRNIIVSFDYLGRAIVKRKTLFYLLLSSQLLSMGMVPLLASYFTVHLDCTAAVSVASVTAGVSVALLMTGVLGLKAYRCLDSSRVVLLFLAAFFCASSVLLALQVINTRGVRRLSGGCLTLSINPEFARLYVLIQLGHALFLCCCFLYAVWKSRSSPAARGRLSLRVSLSDFPDSGSHKQTPQSWWRHLLGLRGEPVDLPTVDVSPPPEEKATVPSLRIDTTPDLALQQPLHSLVEPGARSHTPTPSLSWFIPPMELFHKVMKDELCYTTTITGTMVVLALSLVFGVNFENSLDVFGWLGANWAMISLLAIHSFGRVVRRHEKEALLQHRSAWADSPVNRNAYSRRTYPGSQGRTQHDANDPFSESRALRDSVSSWSGESLITPTPAAYMRGRLSYPDVPSSIRTSLELPDGGASDWHGAGLTDGIVVEERDGRHLSK</sequence>
<dbReference type="AlphaFoldDB" id="A0AAD7BTZ4"/>
<protein>
    <submittedName>
        <fullName evidence="3">Uncharacterized protein</fullName>
    </submittedName>
</protein>
<feature type="transmembrane region" description="Helical" evidence="2">
    <location>
        <begin position="121"/>
        <end position="146"/>
    </location>
</feature>
<evidence type="ECO:0000256" key="2">
    <source>
        <dbReference type="SAM" id="Phobius"/>
    </source>
</evidence>
<feature type="transmembrane region" description="Helical" evidence="2">
    <location>
        <begin position="396"/>
        <end position="415"/>
    </location>
</feature>
<feature type="transmembrane region" description="Helical" evidence="2">
    <location>
        <begin position="187"/>
        <end position="207"/>
    </location>
</feature>
<feature type="transmembrane region" description="Helical" evidence="2">
    <location>
        <begin position="231"/>
        <end position="252"/>
    </location>
</feature>
<keyword evidence="2" id="KW-0472">Membrane</keyword>
<reference evidence="3" key="1">
    <citation type="submission" date="2023-03" db="EMBL/GenBank/DDBJ databases">
        <title>Massive genome expansion in bonnet fungi (Mycena s.s.) driven by repeated elements and novel gene families across ecological guilds.</title>
        <authorList>
            <consortium name="Lawrence Berkeley National Laboratory"/>
            <person name="Harder C.B."/>
            <person name="Miyauchi S."/>
            <person name="Viragh M."/>
            <person name="Kuo A."/>
            <person name="Thoen E."/>
            <person name="Andreopoulos B."/>
            <person name="Lu D."/>
            <person name="Skrede I."/>
            <person name="Drula E."/>
            <person name="Henrissat B."/>
            <person name="Morin E."/>
            <person name="Kohler A."/>
            <person name="Barry K."/>
            <person name="LaButti K."/>
            <person name="Morin E."/>
            <person name="Salamov A."/>
            <person name="Lipzen A."/>
            <person name="Mereny Z."/>
            <person name="Hegedus B."/>
            <person name="Baldrian P."/>
            <person name="Stursova M."/>
            <person name="Weitz H."/>
            <person name="Taylor A."/>
            <person name="Grigoriev I.V."/>
            <person name="Nagy L.G."/>
            <person name="Martin F."/>
            <person name="Kauserud H."/>
        </authorList>
    </citation>
    <scope>NUCLEOTIDE SEQUENCE</scope>
    <source>
        <strain evidence="3">9284</strain>
    </source>
</reference>
<gene>
    <name evidence="3" type="ORF">FB45DRAFT_916434</name>
</gene>
<feature type="transmembrane region" description="Helical" evidence="2">
    <location>
        <begin position="152"/>
        <end position="175"/>
    </location>
</feature>
<feature type="region of interest" description="Disordered" evidence="1">
    <location>
        <begin position="445"/>
        <end position="467"/>
    </location>
</feature>
<organism evidence="3 4">
    <name type="scientific">Roridomyces roridus</name>
    <dbReference type="NCBI Taxonomy" id="1738132"/>
    <lineage>
        <taxon>Eukaryota</taxon>
        <taxon>Fungi</taxon>
        <taxon>Dikarya</taxon>
        <taxon>Basidiomycota</taxon>
        <taxon>Agaricomycotina</taxon>
        <taxon>Agaricomycetes</taxon>
        <taxon>Agaricomycetidae</taxon>
        <taxon>Agaricales</taxon>
        <taxon>Marasmiineae</taxon>
        <taxon>Mycenaceae</taxon>
        <taxon>Roridomyces</taxon>
    </lineage>
</organism>
<evidence type="ECO:0000313" key="4">
    <source>
        <dbReference type="Proteomes" id="UP001221142"/>
    </source>
</evidence>
<feature type="transmembrane region" description="Helical" evidence="2">
    <location>
        <begin position="367"/>
        <end position="390"/>
    </location>
</feature>
<name>A0AAD7BTZ4_9AGAR</name>
<keyword evidence="2" id="KW-1133">Transmembrane helix</keyword>
<dbReference type="Proteomes" id="UP001221142">
    <property type="component" value="Unassembled WGS sequence"/>
</dbReference>
<accession>A0AAD7BTZ4</accession>
<feature type="compositionally biased region" description="Polar residues" evidence="1">
    <location>
        <begin position="445"/>
        <end position="455"/>
    </location>
</feature>
<evidence type="ECO:0000256" key="1">
    <source>
        <dbReference type="SAM" id="MobiDB-lite"/>
    </source>
</evidence>
<comment type="caution">
    <text evidence="3">The sequence shown here is derived from an EMBL/GenBank/DDBJ whole genome shotgun (WGS) entry which is preliminary data.</text>
</comment>
<proteinExistence type="predicted"/>
<dbReference type="EMBL" id="JARKIF010000009">
    <property type="protein sequence ID" value="KAJ7630736.1"/>
    <property type="molecule type" value="Genomic_DNA"/>
</dbReference>
<feature type="transmembrane region" description="Helical" evidence="2">
    <location>
        <begin position="88"/>
        <end position="109"/>
    </location>
</feature>
<keyword evidence="4" id="KW-1185">Reference proteome</keyword>
<evidence type="ECO:0000313" key="3">
    <source>
        <dbReference type="EMBL" id="KAJ7630736.1"/>
    </source>
</evidence>
<keyword evidence="2" id="KW-0812">Transmembrane</keyword>